<dbReference type="GO" id="GO:0005524">
    <property type="term" value="F:ATP binding"/>
    <property type="evidence" value="ECO:0007669"/>
    <property type="project" value="UniProtKB-KW"/>
</dbReference>
<dbReference type="Proteomes" id="UP001497457">
    <property type="component" value="Chromosome 14rd"/>
</dbReference>
<feature type="transmembrane region" description="Helical" evidence="11">
    <location>
        <begin position="179"/>
        <end position="202"/>
    </location>
</feature>
<evidence type="ECO:0000256" key="11">
    <source>
        <dbReference type="SAM" id="Phobius"/>
    </source>
</evidence>
<keyword evidence="6" id="KW-0067">ATP-binding</keyword>
<dbReference type="GO" id="GO:0005886">
    <property type="term" value="C:plasma membrane"/>
    <property type="evidence" value="ECO:0007669"/>
    <property type="project" value="UniProtKB-SubCell"/>
</dbReference>
<keyword evidence="4 12" id="KW-0732">Signal</keyword>
<dbReference type="InterPro" id="IPR011009">
    <property type="entry name" value="Kinase-like_dom_sf"/>
</dbReference>
<dbReference type="PANTHER" id="PTHR45927">
    <property type="entry name" value="LYSM-DOMAIN RECEPTOR-LIKE KINASE-RELATED"/>
    <property type="match status" value="1"/>
</dbReference>
<feature type="region of interest" description="Disordered" evidence="10">
    <location>
        <begin position="134"/>
        <end position="169"/>
    </location>
</feature>
<sequence>MPEPPHHGRAGRPAACHRLFFFLLAPAALIMLLPPAAAQQPYEANAQTDCYTNNGSSVLGYTCRRRGSGGGGGNATQACDAYLAFRSAPAGGYSSPISVSYLLNATAPAVLDANSLTDDSTVYPFTTMLVPLKGPPPTHKHNMAPAPAPAPAAAASDQQPAPAATTPTSRRSSSISWRVMFGAGVGCGVLVSGAVLALLLLWRWRRRRGHDRSRNQLFPPNNNVVLSSSEKYGVAKAVDGADVRDAVASLTVYEYGELERATEGFAEERRIGGSSVYRAVIDGDEAAVKRVAGGVLGAEVAVLGRVNHSCLVRLRGLCVHRGDTHLVFEFARNGALSDRLHGGGRALGWEQRVQVAFDVADGLNYLHNYTSPPYVHKDLKSSNVLLDAALRAKVSNFGLARAVVGAQMTRHVVGTEGYMAPEYLEHGLIGPHLDVFAFGVVLLELLSGKEAAPPPPARGGAPLLLWQEAERLLVDGDGGGAREVFMDARLRGDYPMDAALALLGLALRCVAREPRARPSMGEVLLALSAVYGCTLQHDTSSYGSTR</sequence>
<organism evidence="14 15">
    <name type="scientific">Urochloa decumbens</name>
    <dbReference type="NCBI Taxonomy" id="240449"/>
    <lineage>
        <taxon>Eukaryota</taxon>
        <taxon>Viridiplantae</taxon>
        <taxon>Streptophyta</taxon>
        <taxon>Embryophyta</taxon>
        <taxon>Tracheophyta</taxon>
        <taxon>Spermatophyta</taxon>
        <taxon>Magnoliopsida</taxon>
        <taxon>Liliopsida</taxon>
        <taxon>Poales</taxon>
        <taxon>Poaceae</taxon>
        <taxon>PACMAD clade</taxon>
        <taxon>Panicoideae</taxon>
        <taxon>Panicodae</taxon>
        <taxon>Paniceae</taxon>
        <taxon>Melinidinae</taxon>
        <taxon>Urochloa</taxon>
    </lineage>
</organism>
<dbReference type="SMART" id="SM00220">
    <property type="entry name" value="S_TKc"/>
    <property type="match status" value="1"/>
</dbReference>
<reference evidence="15" key="1">
    <citation type="submission" date="2024-06" db="EMBL/GenBank/DDBJ databases">
        <authorList>
            <person name="Ryan C."/>
        </authorList>
    </citation>
    <scope>NUCLEOTIDE SEQUENCE [LARGE SCALE GENOMIC DNA]</scope>
</reference>
<dbReference type="Gene3D" id="3.30.200.20">
    <property type="entry name" value="Phosphorylase Kinase, domain 1"/>
    <property type="match status" value="1"/>
</dbReference>
<dbReference type="InterPro" id="IPR008271">
    <property type="entry name" value="Ser/Thr_kinase_AS"/>
</dbReference>
<evidence type="ECO:0000256" key="3">
    <source>
        <dbReference type="ARBA" id="ARBA00022692"/>
    </source>
</evidence>
<evidence type="ECO:0000256" key="1">
    <source>
        <dbReference type="ARBA" id="ARBA00004162"/>
    </source>
</evidence>
<dbReference type="InterPro" id="IPR056561">
    <property type="entry name" value="NFP_LYK_LysM1"/>
</dbReference>
<dbReference type="InterPro" id="IPR000719">
    <property type="entry name" value="Prot_kinase_dom"/>
</dbReference>
<dbReference type="Pfam" id="PF23446">
    <property type="entry name" value="LysM1_NFP_LYK"/>
    <property type="match status" value="1"/>
</dbReference>
<protein>
    <recommendedName>
        <fullName evidence="13">Protein kinase domain-containing protein</fullName>
    </recommendedName>
</protein>
<dbReference type="FunFam" id="1.10.510.10:FF:000468">
    <property type="entry name" value="PTI1-like tyrosine-protein kinase 3"/>
    <property type="match status" value="1"/>
</dbReference>
<evidence type="ECO:0000313" key="14">
    <source>
        <dbReference type="EMBL" id="CAL4923318.1"/>
    </source>
</evidence>
<gene>
    <name evidence="14" type="ORF">URODEC1_LOCUS22240</name>
</gene>
<evidence type="ECO:0000256" key="9">
    <source>
        <dbReference type="ARBA" id="ARBA00023157"/>
    </source>
</evidence>
<dbReference type="PROSITE" id="PS00108">
    <property type="entry name" value="PROTEIN_KINASE_ST"/>
    <property type="match status" value="1"/>
</dbReference>
<evidence type="ECO:0000256" key="5">
    <source>
        <dbReference type="ARBA" id="ARBA00022741"/>
    </source>
</evidence>
<feature type="signal peptide" evidence="12">
    <location>
        <begin position="1"/>
        <end position="38"/>
    </location>
</feature>
<dbReference type="Gene3D" id="1.10.510.10">
    <property type="entry name" value="Transferase(Phosphotransferase) domain 1"/>
    <property type="match status" value="1"/>
</dbReference>
<evidence type="ECO:0000256" key="10">
    <source>
        <dbReference type="SAM" id="MobiDB-lite"/>
    </source>
</evidence>
<feature type="domain" description="Protein kinase" evidence="13">
    <location>
        <begin position="244"/>
        <end position="531"/>
    </location>
</feature>
<keyword evidence="5" id="KW-0547">Nucleotide-binding</keyword>
<evidence type="ECO:0000259" key="13">
    <source>
        <dbReference type="PROSITE" id="PS50011"/>
    </source>
</evidence>
<proteinExistence type="predicted"/>
<dbReference type="PROSITE" id="PS50011">
    <property type="entry name" value="PROTEIN_KINASE_DOM"/>
    <property type="match status" value="1"/>
</dbReference>
<keyword evidence="15" id="KW-1185">Reference proteome</keyword>
<evidence type="ECO:0000256" key="2">
    <source>
        <dbReference type="ARBA" id="ARBA00022475"/>
    </source>
</evidence>
<name>A0ABC8XA39_9POAL</name>
<keyword evidence="8 11" id="KW-0472">Membrane</keyword>
<dbReference type="SUPFAM" id="SSF56112">
    <property type="entry name" value="Protein kinase-like (PK-like)"/>
    <property type="match status" value="1"/>
</dbReference>
<keyword evidence="2" id="KW-1003">Cell membrane</keyword>
<dbReference type="InterPro" id="IPR052611">
    <property type="entry name" value="Plant_RLK_LysM"/>
</dbReference>
<evidence type="ECO:0000313" key="15">
    <source>
        <dbReference type="Proteomes" id="UP001497457"/>
    </source>
</evidence>
<evidence type="ECO:0000256" key="4">
    <source>
        <dbReference type="ARBA" id="ARBA00022729"/>
    </source>
</evidence>
<dbReference type="Pfam" id="PF07714">
    <property type="entry name" value="PK_Tyr_Ser-Thr"/>
    <property type="match status" value="1"/>
</dbReference>
<feature type="compositionally biased region" description="Low complexity" evidence="10">
    <location>
        <begin position="151"/>
        <end position="169"/>
    </location>
</feature>
<comment type="subcellular location">
    <subcellularLocation>
        <location evidence="1">Cell membrane</location>
        <topology evidence="1">Single-pass membrane protein</topology>
    </subcellularLocation>
</comment>
<reference evidence="14 15" key="2">
    <citation type="submission" date="2024-10" db="EMBL/GenBank/DDBJ databases">
        <authorList>
            <person name="Ryan C."/>
        </authorList>
    </citation>
    <scope>NUCLEOTIDE SEQUENCE [LARGE SCALE GENOMIC DNA]</scope>
</reference>
<keyword evidence="3 11" id="KW-0812">Transmembrane</keyword>
<dbReference type="AlphaFoldDB" id="A0ABC8XA39"/>
<evidence type="ECO:0000256" key="8">
    <source>
        <dbReference type="ARBA" id="ARBA00023136"/>
    </source>
</evidence>
<dbReference type="InterPro" id="IPR001245">
    <property type="entry name" value="Ser-Thr/Tyr_kinase_cat_dom"/>
</dbReference>
<evidence type="ECO:0000256" key="7">
    <source>
        <dbReference type="ARBA" id="ARBA00022989"/>
    </source>
</evidence>
<dbReference type="EMBL" id="OZ075124">
    <property type="protein sequence ID" value="CAL4923318.1"/>
    <property type="molecule type" value="Genomic_DNA"/>
</dbReference>
<feature type="chain" id="PRO_5044823996" description="Protein kinase domain-containing protein" evidence="12">
    <location>
        <begin position="39"/>
        <end position="546"/>
    </location>
</feature>
<evidence type="ECO:0000256" key="12">
    <source>
        <dbReference type="SAM" id="SignalP"/>
    </source>
</evidence>
<accession>A0ABC8XA39</accession>
<evidence type="ECO:0000256" key="6">
    <source>
        <dbReference type="ARBA" id="ARBA00022840"/>
    </source>
</evidence>
<keyword evidence="9" id="KW-1015">Disulfide bond</keyword>
<keyword evidence="7 11" id="KW-1133">Transmembrane helix</keyword>
<dbReference type="PANTHER" id="PTHR45927:SF14">
    <property type="entry name" value="OS06G0625300 PROTEIN"/>
    <property type="match status" value="1"/>
</dbReference>